<keyword evidence="3" id="KW-1185">Reference proteome</keyword>
<reference evidence="2 3" key="1">
    <citation type="submission" date="2016-12" db="EMBL/GenBank/DDBJ databases">
        <title>The genomes of Aspergillus section Nigri reveals drivers in fungal speciation.</title>
        <authorList>
            <consortium name="DOE Joint Genome Institute"/>
            <person name="Vesth T.C."/>
            <person name="Nybo J."/>
            <person name="Theobald S."/>
            <person name="Brandl J."/>
            <person name="Frisvad J.C."/>
            <person name="Nielsen K.F."/>
            <person name="Lyhne E.K."/>
            <person name="Kogle M.E."/>
            <person name="Kuo A."/>
            <person name="Riley R."/>
            <person name="Clum A."/>
            <person name="Nolan M."/>
            <person name="Lipzen A."/>
            <person name="Salamov A."/>
            <person name="Henrissat B."/>
            <person name="Wiebenga A."/>
            <person name="De Vries R.P."/>
            <person name="Grigoriev I.V."/>
            <person name="Mortensen U.H."/>
            <person name="Andersen M.R."/>
            <person name="Baker S.E."/>
        </authorList>
    </citation>
    <scope>NUCLEOTIDE SEQUENCE [LARGE SCALE GENOMIC DNA]</scope>
    <source>
        <strain evidence="2 3">CBS 117.55</strain>
    </source>
</reference>
<dbReference type="Proteomes" id="UP000247233">
    <property type="component" value="Unassembled WGS sequence"/>
</dbReference>
<accession>A0A317WY68</accession>
<feature type="region of interest" description="Disordered" evidence="1">
    <location>
        <begin position="25"/>
        <end position="51"/>
    </location>
</feature>
<evidence type="ECO:0000313" key="2">
    <source>
        <dbReference type="EMBL" id="PWY90925.1"/>
    </source>
</evidence>
<dbReference type="EMBL" id="MSFL01000002">
    <property type="protein sequence ID" value="PWY90925.1"/>
    <property type="molecule type" value="Genomic_DNA"/>
</dbReference>
<organism evidence="2 3">
    <name type="scientific">Aspergillus heteromorphus CBS 117.55</name>
    <dbReference type="NCBI Taxonomy" id="1448321"/>
    <lineage>
        <taxon>Eukaryota</taxon>
        <taxon>Fungi</taxon>
        <taxon>Dikarya</taxon>
        <taxon>Ascomycota</taxon>
        <taxon>Pezizomycotina</taxon>
        <taxon>Eurotiomycetes</taxon>
        <taxon>Eurotiomycetidae</taxon>
        <taxon>Eurotiales</taxon>
        <taxon>Aspergillaceae</taxon>
        <taxon>Aspergillus</taxon>
        <taxon>Aspergillus subgen. Circumdati</taxon>
    </lineage>
</organism>
<gene>
    <name evidence="2" type="ORF">BO70DRAFT_392595</name>
</gene>
<name>A0A317WY68_9EURO</name>
<dbReference type="AlphaFoldDB" id="A0A317WY68"/>
<comment type="caution">
    <text evidence="2">The sequence shown here is derived from an EMBL/GenBank/DDBJ whole genome shotgun (WGS) entry which is preliminary data.</text>
</comment>
<proteinExistence type="predicted"/>
<dbReference type="GeneID" id="37068531"/>
<dbReference type="VEuPathDB" id="FungiDB:BO70DRAFT_392595"/>
<evidence type="ECO:0000313" key="3">
    <source>
        <dbReference type="Proteomes" id="UP000247233"/>
    </source>
</evidence>
<protein>
    <submittedName>
        <fullName evidence="2">Uncharacterized protein</fullName>
    </submittedName>
</protein>
<sequence>MASASGFDLSEGPFRTTVGMTYATGSDRANLQRQRGGRSVGASEPEAMLSTAHHRRVTEIKQLTHKQGSQWGCPDEKCFGASAIILRWAQWLVGCYWLRPEAASDKTGTMTVLRLQAESSCGQ</sequence>
<dbReference type="RefSeq" id="XP_025403368.1">
    <property type="nucleotide sequence ID" value="XM_025546294.1"/>
</dbReference>
<evidence type="ECO:0000256" key="1">
    <source>
        <dbReference type="SAM" id="MobiDB-lite"/>
    </source>
</evidence>